<sequence length="259" mass="29061">MNIDLRGVRYEVIHRGEGRPVLFLHGFTGNAHWIDSLPALPIHFVSPSLLQHGATEHPSVNRSTMSQQIKDLSHLLDTDDRPWTVVGYSLGGRIALTLAACDERVEHVIGISTTPGLLSSKERTSRRRQDAELAHFIETEGLVAFVKRWENLPLWRQTEEMKRSLRQDRLAQHPGALADSLRAIGTGHMPSLWGKLHHLPRTDLIVGAEDLKFKAIARNIQEERPDFKIYEISNAGHAPHIENASEFGTIIKKLILGGI</sequence>
<dbReference type="PANTHER" id="PTHR42916:SF1">
    <property type="entry name" value="PROTEIN PHYLLO, CHLOROPLASTIC"/>
    <property type="match status" value="1"/>
</dbReference>
<gene>
    <name evidence="3" type="ORF">PTI97_02910</name>
</gene>
<dbReference type="GO" id="GO:0016787">
    <property type="term" value="F:hydrolase activity"/>
    <property type="evidence" value="ECO:0007669"/>
    <property type="project" value="UniProtKB-KW"/>
</dbReference>
<accession>A0ABY7X6D6</accession>
<evidence type="ECO:0000313" key="3">
    <source>
        <dbReference type="EMBL" id="WDH76489.1"/>
    </source>
</evidence>
<dbReference type="SUPFAM" id="SSF53474">
    <property type="entry name" value="alpha/beta-Hydrolases"/>
    <property type="match status" value="1"/>
</dbReference>
<keyword evidence="3" id="KW-0378">Hydrolase</keyword>
<evidence type="ECO:0000259" key="2">
    <source>
        <dbReference type="Pfam" id="PF12697"/>
    </source>
</evidence>
<dbReference type="Proteomes" id="UP001213680">
    <property type="component" value="Chromosome"/>
</dbReference>
<reference evidence="3 4" key="1">
    <citation type="submission" date="2023-02" db="EMBL/GenBank/DDBJ databases">
        <title>A bacterium isolated from plastisphere.</title>
        <authorList>
            <person name="Sun Y."/>
        </authorList>
    </citation>
    <scope>NUCLEOTIDE SEQUENCE [LARGE SCALE GENOMIC DNA]</scope>
    <source>
        <strain evidence="4">a-1</strain>
    </source>
</reference>
<keyword evidence="4" id="KW-1185">Reference proteome</keyword>
<protein>
    <submittedName>
        <fullName evidence="3">Alpha/beta fold hydrolase</fullName>
    </submittedName>
</protein>
<organism evidence="3 4">
    <name type="scientific">Exiguobacterium marinum</name>
    <dbReference type="NCBI Taxonomy" id="273528"/>
    <lineage>
        <taxon>Bacteria</taxon>
        <taxon>Bacillati</taxon>
        <taxon>Bacillota</taxon>
        <taxon>Bacilli</taxon>
        <taxon>Bacillales</taxon>
        <taxon>Bacillales Family XII. Incertae Sedis</taxon>
        <taxon>Exiguobacterium</taxon>
    </lineage>
</organism>
<dbReference type="InterPro" id="IPR000073">
    <property type="entry name" value="AB_hydrolase_1"/>
</dbReference>
<dbReference type="Pfam" id="PF12697">
    <property type="entry name" value="Abhydrolase_6"/>
    <property type="match status" value="1"/>
</dbReference>
<evidence type="ECO:0000313" key="4">
    <source>
        <dbReference type="Proteomes" id="UP001213680"/>
    </source>
</evidence>
<keyword evidence="1" id="KW-0456">Lyase</keyword>
<dbReference type="Gene3D" id="3.40.50.1820">
    <property type="entry name" value="alpha/beta hydrolase"/>
    <property type="match status" value="1"/>
</dbReference>
<dbReference type="EMBL" id="CP118099">
    <property type="protein sequence ID" value="WDH76489.1"/>
    <property type="molecule type" value="Genomic_DNA"/>
</dbReference>
<dbReference type="InterPro" id="IPR029058">
    <property type="entry name" value="AB_hydrolase_fold"/>
</dbReference>
<feature type="domain" description="AB hydrolase-1" evidence="2">
    <location>
        <begin position="21"/>
        <end position="246"/>
    </location>
</feature>
<name>A0ABY7X6D6_9BACL</name>
<dbReference type="PANTHER" id="PTHR42916">
    <property type="entry name" value="2-SUCCINYL-5-ENOLPYRUVYL-6-HYDROXY-3-CYCLOHEXENE-1-CARBOXYLATE SYNTHASE"/>
    <property type="match status" value="1"/>
</dbReference>
<evidence type="ECO:0000256" key="1">
    <source>
        <dbReference type="ARBA" id="ARBA00023239"/>
    </source>
</evidence>
<dbReference type="RefSeq" id="WP_274357173.1">
    <property type="nucleotide sequence ID" value="NZ_CP118099.1"/>
</dbReference>
<proteinExistence type="predicted"/>